<dbReference type="GO" id="GO:0016491">
    <property type="term" value="F:oxidoreductase activity"/>
    <property type="evidence" value="ECO:0007669"/>
    <property type="project" value="UniProtKB-KW"/>
</dbReference>
<evidence type="ECO:0000256" key="1">
    <source>
        <dbReference type="ARBA" id="ARBA00006484"/>
    </source>
</evidence>
<dbReference type="InterPro" id="IPR002347">
    <property type="entry name" value="SDR_fam"/>
</dbReference>
<proteinExistence type="inferred from homology"/>
<sequence length="325" mass="34958">MTEVQVDQALFSQSAGKTVLITGAARGIGAASAVLFNSHGANVVIADLPQLQNSAEDVIQKQMKFSNRAIFVSTDIVNWAELTACFEEAIATFGKVDIVIANAGIMESESVLDMNNVDANGRLLESLEAGRVIDVNLKGTLNGRSYTDNVPIHLYQTALRLGLHYTKSSTSTTTDHQPTKSILLVASTSSYFGGTGVAAYIASKHGVLGLLRACQDVARSHGVRVNAVAPFLTPTHITAGFARKWDEAGLEKNTPERVADAIAVVALDEERKGNCVLVAGKYLRELEEPRARLLPSWLGADLTEFMGQAMRFFVSIGGYVLPKKY</sequence>
<dbReference type="PANTHER" id="PTHR43180:SF66">
    <property type="entry name" value="SHORT-CHAIN DEHYDROGENASE_REDUCTASE FAMILY PROTEIN"/>
    <property type="match status" value="1"/>
</dbReference>
<evidence type="ECO:0000313" key="3">
    <source>
        <dbReference type="EMBL" id="KAF7519254.1"/>
    </source>
</evidence>
<accession>A0A9P5GCK5</accession>
<dbReference type="Pfam" id="PF00106">
    <property type="entry name" value="adh_short"/>
    <property type="match status" value="2"/>
</dbReference>
<keyword evidence="2" id="KW-0560">Oxidoreductase</keyword>
<dbReference type="SUPFAM" id="SSF51735">
    <property type="entry name" value="NAD(P)-binding Rossmann-fold domains"/>
    <property type="match status" value="1"/>
</dbReference>
<dbReference type="InterPro" id="IPR036291">
    <property type="entry name" value="NAD(P)-bd_dom_sf"/>
</dbReference>
<protein>
    <submittedName>
        <fullName evidence="3">Uncharacterized protein</fullName>
    </submittedName>
</protein>
<comment type="similarity">
    <text evidence="1">Belongs to the short-chain dehydrogenases/reductases (SDR) family.</text>
</comment>
<reference evidence="3" key="1">
    <citation type="submission" date="2020-02" db="EMBL/GenBank/DDBJ databases">
        <authorList>
            <person name="Lichtner F.J."/>
        </authorList>
    </citation>
    <scope>NUCLEOTIDE SEQUENCE</scope>
    <source>
        <strain evidence="3">G10</strain>
    </source>
</reference>
<organism evidence="3 4">
    <name type="scientific">Penicillium crustosum</name>
    <name type="common">Blue mold fungus</name>
    <dbReference type="NCBI Taxonomy" id="36656"/>
    <lineage>
        <taxon>Eukaryota</taxon>
        <taxon>Fungi</taxon>
        <taxon>Dikarya</taxon>
        <taxon>Ascomycota</taxon>
        <taxon>Pezizomycotina</taxon>
        <taxon>Eurotiomycetes</taxon>
        <taxon>Eurotiomycetidae</taxon>
        <taxon>Eurotiales</taxon>
        <taxon>Aspergillaceae</taxon>
        <taxon>Penicillium</taxon>
    </lineage>
</organism>
<dbReference type="AlphaFoldDB" id="A0A9P5GCK5"/>
<evidence type="ECO:0000313" key="4">
    <source>
        <dbReference type="Proteomes" id="UP000701341"/>
    </source>
</evidence>
<dbReference type="PRINTS" id="PR00081">
    <property type="entry name" value="GDHRDH"/>
</dbReference>
<dbReference type="PANTHER" id="PTHR43180">
    <property type="entry name" value="3-OXOACYL-(ACYL-CARRIER-PROTEIN) REDUCTASE (AFU_ORTHOLOGUE AFUA_6G11210)"/>
    <property type="match status" value="1"/>
</dbReference>
<dbReference type="Gene3D" id="3.40.50.720">
    <property type="entry name" value="NAD(P)-binding Rossmann-like Domain"/>
    <property type="match status" value="1"/>
</dbReference>
<keyword evidence="4" id="KW-1185">Reference proteome</keyword>
<dbReference type="EMBL" id="JAAOZQ010000089">
    <property type="protein sequence ID" value="KAF7519254.1"/>
    <property type="molecule type" value="Genomic_DNA"/>
</dbReference>
<name>A0A9P5GCK5_PENCR</name>
<gene>
    <name evidence="3" type="ORF">PCG10_010116</name>
</gene>
<evidence type="ECO:0000256" key="2">
    <source>
        <dbReference type="ARBA" id="ARBA00023002"/>
    </source>
</evidence>
<comment type="caution">
    <text evidence="3">The sequence shown here is derived from an EMBL/GenBank/DDBJ whole genome shotgun (WGS) entry which is preliminary data.</text>
</comment>
<dbReference type="Proteomes" id="UP000701341">
    <property type="component" value="Unassembled WGS sequence"/>
</dbReference>